<dbReference type="OrthoDB" id="9810445at2"/>
<evidence type="ECO:0000256" key="7">
    <source>
        <dbReference type="SAM" id="SignalP"/>
    </source>
</evidence>
<evidence type="ECO:0000256" key="5">
    <source>
        <dbReference type="ARBA" id="ARBA00023049"/>
    </source>
</evidence>
<dbReference type="Gene3D" id="1.25.40.10">
    <property type="entry name" value="Tetratricopeptide repeat domain"/>
    <property type="match status" value="1"/>
</dbReference>
<dbReference type="Proteomes" id="UP000242561">
    <property type="component" value="Chromosome"/>
</dbReference>
<dbReference type="STRING" id="1913578.LPB140_08350"/>
<keyword evidence="4 6" id="KW-0862">Zinc</keyword>
<feature type="domain" description="Peptidase M48" evidence="8">
    <location>
        <begin position="86"/>
        <end position="244"/>
    </location>
</feature>
<dbReference type="InterPro" id="IPR001915">
    <property type="entry name" value="Peptidase_M48"/>
</dbReference>
<feature type="chain" id="PRO_5012769507" description="Peptidase M48 domain-containing protein" evidence="7">
    <location>
        <begin position="31"/>
        <end position="385"/>
    </location>
</feature>
<gene>
    <name evidence="9" type="ORF">LPB140_08350</name>
</gene>
<dbReference type="PANTHER" id="PTHR22726">
    <property type="entry name" value="METALLOENDOPEPTIDASE OMA1"/>
    <property type="match status" value="1"/>
</dbReference>
<comment type="similarity">
    <text evidence="6">Belongs to the peptidase M48 family.</text>
</comment>
<protein>
    <recommendedName>
        <fullName evidence="8">Peptidase M48 domain-containing protein</fullName>
    </recommendedName>
</protein>
<reference evidence="9 10" key="1">
    <citation type="submission" date="2016-11" db="EMBL/GenBank/DDBJ databases">
        <title>Sphingorhabdus sp. LPB0140, isolated from marine environment.</title>
        <authorList>
            <person name="Kim E."/>
            <person name="Yi H."/>
        </authorList>
    </citation>
    <scope>NUCLEOTIDE SEQUENCE [LARGE SCALE GENOMIC DNA]</scope>
    <source>
        <strain evidence="9 10">LPB0140</strain>
    </source>
</reference>
<comment type="cofactor">
    <cofactor evidence="6">
        <name>Zn(2+)</name>
        <dbReference type="ChEBI" id="CHEBI:29105"/>
    </cofactor>
    <text evidence="6">Binds 1 zinc ion per subunit.</text>
</comment>
<dbReference type="GO" id="GO:0046872">
    <property type="term" value="F:metal ion binding"/>
    <property type="evidence" value="ECO:0007669"/>
    <property type="project" value="UniProtKB-KW"/>
</dbReference>
<evidence type="ECO:0000313" key="10">
    <source>
        <dbReference type="Proteomes" id="UP000242561"/>
    </source>
</evidence>
<evidence type="ECO:0000256" key="3">
    <source>
        <dbReference type="ARBA" id="ARBA00022801"/>
    </source>
</evidence>
<keyword evidence="7" id="KW-0732">Signal</keyword>
<evidence type="ECO:0000256" key="2">
    <source>
        <dbReference type="ARBA" id="ARBA00022723"/>
    </source>
</evidence>
<evidence type="ECO:0000256" key="1">
    <source>
        <dbReference type="ARBA" id="ARBA00022670"/>
    </source>
</evidence>
<dbReference type="Gene3D" id="3.30.2010.10">
    <property type="entry name" value="Metalloproteases ('zincins'), catalytic domain"/>
    <property type="match status" value="1"/>
</dbReference>
<keyword evidence="10" id="KW-1185">Reference proteome</keyword>
<dbReference type="InterPro" id="IPR051156">
    <property type="entry name" value="Mito/Outer_Membr_Metalloprot"/>
</dbReference>
<keyword evidence="2" id="KW-0479">Metal-binding</keyword>
<evidence type="ECO:0000313" key="9">
    <source>
        <dbReference type="EMBL" id="APG62796.1"/>
    </source>
</evidence>
<keyword evidence="1 6" id="KW-0645">Protease</keyword>
<dbReference type="AlphaFoldDB" id="A0A1L3JCD9"/>
<dbReference type="GO" id="GO:0016020">
    <property type="term" value="C:membrane"/>
    <property type="evidence" value="ECO:0007669"/>
    <property type="project" value="TreeGrafter"/>
</dbReference>
<dbReference type="CDD" id="cd07324">
    <property type="entry name" value="M48C_Oma1-like"/>
    <property type="match status" value="1"/>
</dbReference>
<dbReference type="RefSeq" id="WP_072559445.1">
    <property type="nucleotide sequence ID" value="NZ_CP018154.1"/>
</dbReference>
<accession>A0A1L3JCD9</accession>
<dbReference type="EMBL" id="CP018154">
    <property type="protein sequence ID" value="APG62796.1"/>
    <property type="molecule type" value="Genomic_DNA"/>
</dbReference>
<organism evidence="9 10">
    <name type="scientific">Sphingorhabdus lutea</name>
    <dbReference type="NCBI Taxonomy" id="1913578"/>
    <lineage>
        <taxon>Bacteria</taxon>
        <taxon>Pseudomonadati</taxon>
        <taxon>Pseudomonadota</taxon>
        <taxon>Alphaproteobacteria</taxon>
        <taxon>Sphingomonadales</taxon>
        <taxon>Sphingomonadaceae</taxon>
        <taxon>Sphingorhabdus</taxon>
    </lineage>
</organism>
<dbReference type="PANTHER" id="PTHR22726:SF24">
    <property type="entry name" value="M48 FAMILY METALLOPEPTIDASE"/>
    <property type="match status" value="1"/>
</dbReference>
<evidence type="ECO:0000256" key="6">
    <source>
        <dbReference type="RuleBase" id="RU003983"/>
    </source>
</evidence>
<dbReference type="KEGG" id="sphl:LPB140_08350"/>
<dbReference type="InterPro" id="IPR011990">
    <property type="entry name" value="TPR-like_helical_dom_sf"/>
</dbReference>
<keyword evidence="3 6" id="KW-0378">Hydrolase</keyword>
<dbReference type="Pfam" id="PF01435">
    <property type="entry name" value="Peptidase_M48"/>
    <property type="match status" value="1"/>
</dbReference>
<keyword evidence="5 6" id="KW-0482">Metalloprotease</keyword>
<dbReference type="GO" id="GO:0051603">
    <property type="term" value="P:proteolysis involved in protein catabolic process"/>
    <property type="evidence" value="ECO:0007669"/>
    <property type="project" value="TreeGrafter"/>
</dbReference>
<proteinExistence type="inferred from homology"/>
<evidence type="ECO:0000259" key="8">
    <source>
        <dbReference type="Pfam" id="PF01435"/>
    </source>
</evidence>
<name>A0A1L3JCD9_9SPHN</name>
<sequence>MIKNRIFKRKVRIRALICAALVVMAAPSFAQSNNLDQLQREERDLRLSADIEERDIANSQFIIRDRELNDYIRNIFCAMVGQDECRDVRIYIIQKADFNATMAPNGTMTIWSGLLLRVKNEAQLAAVIGHEYVHYKNRHSIQSLQNARSKMDAALLLSNSPLGIFAAFGIMGSVLNYSREMERDADYGSLSLMANAGYDPIEASKIWYLIREEVEAKYGKSITDRMEDGFFATHPSPTERMVEMARRSQIMAKSDKIIDEARFDQIMEKWRPKFFEDQILNGSEKENQYFLDKFGNIDNPGIADYIWAENVRVKWNEKEIEKAKDIFVKISQNNPEDALNWRSLGLLYYRQDHKIEAAAALAKYIMLSPNANDADIIKLYIGQGK</sequence>
<dbReference type="SUPFAM" id="SSF48452">
    <property type="entry name" value="TPR-like"/>
    <property type="match status" value="1"/>
</dbReference>
<evidence type="ECO:0000256" key="4">
    <source>
        <dbReference type="ARBA" id="ARBA00022833"/>
    </source>
</evidence>
<feature type="signal peptide" evidence="7">
    <location>
        <begin position="1"/>
        <end position="30"/>
    </location>
</feature>
<dbReference type="GO" id="GO:0004222">
    <property type="term" value="F:metalloendopeptidase activity"/>
    <property type="evidence" value="ECO:0007669"/>
    <property type="project" value="InterPro"/>
</dbReference>